<gene>
    <name evidence="1" type="ORF">PCON_12730</name>
</gene>
<keyword evidence="2" id="KW-1185">Reference proteome</keyword>
<reference evidence="1 2" key="1">
    <citation type="journal article" date="2013" name="PLoS Genet.">
        <title>The genome and development-dependent transcriptomes of Pyronema confluens: a window into fungal evolution.</title>
        <authorList>
            <person name="Traeger S."/>
            <person name="Altegoer F."/>
            <person name="Freitag M."/>
            <person name="Gabaldon T."/>
            <person name="Kempken F."/>
            <person name="Kumar A."/>
            <person name="Marcet-Houben M."/>
            <person name="Poggeler S."/>
            <person name="Stajich J.E."/>
            <person name="Nowrousian M."/>
        </authorList>
    </citation>
    <scope>NUCLEOTIDE SEQUENCE [LARGE SCALE GENOMIC DNA]</scope>
    <source>
        <strain evidence="2">CBS 100304</strain>
        <tissue evidence="1">Vegetative mycelium</tissue>
    </source>
</reference>
<evidence type="ECO:0000313" key="2">
    <source>
        <dbReference type="Proteomes" id="UP000018144"/>
    </source>
</evidence>
<dbReference type="Proteomes" id="UP000018144">
    <property type="component" value="Unassembled WGS sequence"/>
</dbReference>
<accession>U4L8I8</accession>
<dbReference type="AlphaFoldDB" id="U4L8I8"/>
<dbReference type="EMBL" id="HF935781">
    <property type="protein sequence ID" value="CCX13137.1"/>
    <property type="molecule type" value="Genomic_DNA"/>
</dbReference>
<proteinExistence type="predicted"/>
<protein>
    <submittedName>
        <fullName evidence="1">Uncharacterized protein</fullName>
    </submittedName>
</protein>
<sequence length="16" mass="1805">MLDNYYDKIANESDGG</sequence>
<evidence type="ECO:0000313" key="1">
    <source>
        <dbReference type="EMBL" id="CCX13137.1"/>
    </source>
</evidence>
<name>U4L8I8_PYROM</name>
<organism evidence="1 2">
    <name type="scientific">Pyronema omphalodes (strain CBS 100304)</name>
    <name type="common">Pyronema confluens</name>
    <dbReference type="NCBI Taxonomy" id="1076935"/>
    <lineage>
        <taxon>Eukaryota</taxon>
        <taxon>Fungi</taxon>
        <taxon>Dikarya</taxon>
        <taxon>Ascomycota</taxon>
        <taxon>Pezizomycotina</taxon>
        <taxon>Pezizomycetes</taxon>
        <taxon>Pezizales</taxon>
        <taxon>Pyronemataceae</taxon>
        <taxon>Pyronema</taxon>
    </lineage>
</organism>